<dbReference type="NCBIfam" id="NF005559">
    <property type="entry name" value="PRK07231.1"/>
    <property type="match status" value="1"/>
</dbReference>
<reference evidence="2 3" key="1">
    <citation type="submission" date="2018-06" db="EMBL/GenBank/DDBJ databases">
        <title>Genomic Encyclopedia of Archaeal and Bacterial Type Strains, Phase II (KMG-II): from individual species to whole genera.</title>
        <authorList>
            <person name="Goeker M."/>
        </authorList>
    </citation>
    <scope>NUCLEOTIDE SEQUENCE [LARGE SCALE GENOMIC DNA]</scope>
    <source>
        <strain evidence="2 3">DSM 22686</strain>
    </source>
</reference>
<dbReference type="CDD" id="cd05233">
    <property type="entry name" value="SDR_c"/>
    <property type="match status" value="1"/>
</dbReference>
<name>A0A2W7SQS5_9BACT</name>
<organism evidence="2 3">
    <name type="scientific">Algoriphagus ratkowskyi</name>
    <dbReference type="NCBI Taxonomy" id="57028"/>
    <lineage>
        <taxon>Bacteria</taxon>
        <taxon>Pseudomonadati</taxon>
        <taxon>Bacteroidota</taxon>
        <taxon>Cytophagia</taxon>
        <taxon>Cytophagales</taxon>
        <taxon>Cyclobacteriaceae</taxon>
        <taxon>Algoriphagus</taxon>
    </lineage>
</organism>
<evidence type="ECO:0000313" key="2">
    <source>
        <dbReference type="EMBL" id="PZX53062.1"/>
    </source>
</evidence>
<gene>
    <name evidence="2" type="ORF">LV84_03266</name>
</gene>
<dbReference type="InterPro" id="IPR036291">
    <property type="entry name" value="NAD(P)-bd_dom_sf"/>
</dbReference>
<comment type="caution">
    <text evidence="2">The sequence shown here is derived from an EMBL/GenBank/DDBJ whole genome shotgun (WGS) entry which is preliminary data.</text>
</comment>
<sequence length="262" mass="27683">MEKGSVTMNKLFNLSGKRAIVTGGGSGIGRAISIALATNGAEVSIFDLNMDNAEAVALEITNAGGDAKAVKCDVSDEKSVKQAMDNSAIDILINNAGIAHIGNVSNTTPEDMDRIYNINVKGAYHCLREGVNLMKSKGGTIINVSSVAAHVGISDRFAYSMSKGAIHAMTLSVARDFLSNNIRCNSISPARVHTPFVDGFLEKNYPGNEKEMFQALSSTQPIGRMGKPAEIGALVLYLCSDEASFVTGTDFPIDGGFITLNN</sequence>
<dbReference type="InterPro" id="IPR050259">
    <property type="entry name" value="SDR"/>
</dbReference>
<dbReference type="PRINTS" id="PR00081">
    <property type="entry name" value="GDHRDH"/>
</dbReference>
<dbReference type="EMBL" id="QKZU01000013">
    <property type="protein sequence ID" value="PZX53062.1"/>
    <property type="molecule type" value="Genomic_DNA"/>
</dbReference>
<dbReference type="PANTHER" id="PTHR42879:SF2">
    <property type="entry name" value="3-OXOACYL-[ACYL-CARRIER-PROTEIN] REDUCTASE FABG"/>
    <property type="match status" value="1"/>
</dbReference>
<dbReference type="Gene3D" id="3.40.50.720">
    <property type="entry name" value="NAD(P)-binding Rossmann-like Domain"/>
    <property type="match status" value="1"/>
</dbReference>
<comment type="similarity">
    <text evidence="1">Belongs to the short-chain dehydrogenases/reductases (SDR) family.</text>
</comment>
<protein>
    <submittedName>
        <fullName evidence="2">NAD(P)-dependent dehydrogenase (Short-subunit alcohol dehydrogenase family)</fullName>
    </submittedName>
</protein>
<dbReference type="InterPro" id="IPR002347">
    <property type="entry name" value="SDR_fam"/>
</dbReference>
<dbReference type="PROSITE" id="PS00061">
    <property type="entry name" value="ADH_SHORT"/>
    <property type="match status" value="1"/>
</dbReference>
<dbReference type="RefSeq" id="WP_223271893.1">
    <property type="nucleotide sequence ID" value="NZ_QKZU01000013.1"/>
</dbReference>
<proteinExistence type="inferred from homology"/>
<dbReference type="AlphaFoldDB" id="A0A2W7SQS5"/>
<evidence type="ECO:0000313" key="3">
    <source>
        <dbReference type="Proteomes" id="UP000249115"/>
    </source>
</evidence>
<dbReference type="SUPFAM" id="SSF51735">
    <property type="entry name" value="NAD(P)-binding Rossmann-fold domains"/>
    <property type="match status" value="1"/>
</dbReference>
<dbReference type="Pfam" id="PF13561">
    <property type="entry name" value="adh_short_C2"/>
    <property type="match status" value="1"/>
</dbReference>
<dbReference type="Proteomes" id="UP000249115">
    <property type="component" value="Unassembled WGS sequence"/>
</dbReference>
<dbReference type="PRINTS" id="PR00080">
    <property type="entry name" value="SDRFAMILY"/>
</dbReference>
<accession>A0A2W7SQS5</accession>
<evidence type="ECO:0000256" key="1">
    <source>
        <dbReference type="ARBA" id="ARBA00006484"/>
    </source>
</evidence>
<dbReference type="GO" id="GO:0032787">
    <property type="term" value="P:monocarboxylic acid metabolic process"/>
    <property type="evidence" value="ECO:0007669"/>
    <property type="project" value="UniProtKB-ARBA"/>
</dbReference>
<dbReference type="InterPro" id="IPR020904">
    <property type="entry name" value="Sc_DH/Rdtase_CS"/>
</dbReference>
<dbReference type="PANTHER" id="PTHR42879">
    <property type="entry name" value="3-OXOACYL-(ACYL-CARRIER-PROTEIN) REDUCTASE"/>
    <property type="match status" value="1"/>
</dbReference>
<dbReference type="FunFam" id="3.40.50.720:FF:000084">
    <property type="entry name" value="Short-chain dehydrogenase reductase"/>
    <property type="match status" value="1"/>
</dbReference>